<dbReference type="PANTHER" id="PTHR13200">
    <property type="entry name" value="EEF1A LYSINE METHYLTRANSFERASE 1"/>
    <property type="match status" value="1"/>
</dbReference>
<dbReference type="PANTHER" id="PTHR13200:SF1">
    <property type="entry name" value="NUCLEIC ACID BINDING PROTEIN"/>
    <property type="match status" value="1"/>
</dbReference>
<evidence type="ECO:0000256" key="2">
    <source>
        <dbReference type="ARBA" id="ARBA00022490"/>
    </source>
</evidence>
<dbReference type="GO" id="GO:0032259">
    <property type="term" value="P:methylation"/>
    <property type="evidence" value="ECO:0007669"/>
    <property type="project" value="UniProtKB-KW"/>
</dbReference>
<keyword evidence="6" id="KW-1185">Reference proteome</keyword>
<evidence type="ECO:0000256" key="4">
    <source>
        <dbReference type="ARBA" id="ARBA00022679"/>
    </source>
</evidence>
<organism evidence="5 6">
    <name type="scientific">Acrasis kona</name>
    <dbReference type="NCBI Taxonomy" id="1008807"/>
    <lineage>
        <taxon>Eukaryota</taxon>
        <taxon>Discoba</taxon>
        <taxon>Heterolobosea</taxon>
        <taxon>Tetramitia</taxon>
        <taxon>Eutetramitia</taxon>
        <taxon>Acrasidae</taxon>
        <taxon>Acrasis</taxon>
    </lineage>
</organism>
<accession>A0AAW2Z3B5</accession>
<dbReference type="GO" id="GO:0005737">
    <property type="term" value="C:cytoplasm"/>
    <property type="evidence" value="ECO:0007669"/>
    <property type="project" value="UniProtKB-SubCell"/>
</dbReference>
<keyword evidence="4" id="KW-0808">Transferase</keyword>
<evidence type="ECO:0000256" key="1">
    <source>
        <dbReference type="ARBA" id="ARBA00004496"/>
    </source>
</evidence>
<evidence type="ECO:0000313" key="5">
    <source>
        <dbReference type="EMBL" id="KAL0483748.1"/>
    </source>
</evidence>
<dbReference type="EMBL" id="JAOPGA020000987">
    <property type="protein sequence ID" value="KAL0483748.1"/>
    <property type="molecule type" value="Genomic_DNA"/>
</dbReference>
<dbReference type="Proteomes" id="UP001431209">
    <property type="component" value="Unassembled WGS sequence"/>
</dbReference>
<keyword evidence="3 5" id="KW-0489">Methyltransferase</keyword>
<name>A0AAW2Z3B5_9EUKA</name>
<evidence type="ECO:0000313" key="6">
    <source>
        <dbReference type="Proteomes" id="UP001431209"/>
    </source>
</evidence>
<comment type="subcellular location">
    <subcellularLocation>
        <location evidence="1">Cytoplasm</location>
    </subcellularLocation>
</comment>
<evidence type="ECO:0000256" key="3">
    <source>
        <dbReference type="ARBA" id="ARBA00022603"/>
    </source>
</evidence>
<reference evidence="5 6" key="1">
    <citation type="submission" date="2024-03" db="EMBL/GenBank/DDBJ databases">
        <title>The Acrasis kona genome and developmental transcriptomes reveal deep origins of eukaryotic multicellular pathways.</title>
        <authorList>
            <person name="Sheikh S."/>
            <person name="Fu C.-J."/>
            <person name="Brown M.W."/>
            <person name="Baldauf S.L."/>
        </authorList>
    </citation>
    <scope>NUCLEOTIDE SEQUENCE [LARGE SCALE GENOMIC DNA]</scope>
    <source>
        <strain evidence="5 6">ATCC MYA-3509</strain>
    </source>
</reference>
<protein>
    <submittedName>
        <fullName evidence="5">N(6)-adenine-specific DNA methyltransferase</fullName>
    </submittedName>
</protein>
<dbReference type="Pfam" id="PF10237">
    <property type="entry name" value="N6-adenineMlase"/>
    <property type="match status" value="1"/>
</dbReference>
<comment type="caution">
    <text evidence="5">The sequence shown here is derived from an EMBL/GenBank/DDBJ whole genome shotgun (WGS) entry which is preliminary data.</text>
</comment>
<dbReference type="PROSITE" id="PS00092">
    <property type="entry name" value="N6_MTASE"/>
    <property type="match status" value="1"/>
</dbReference>
<keyword evidence="2" id="KW-0963">Cytoplasm</keyword>
<proteinExistence type="predicted"/>
<dbReference type="AlphaFoldDB" id="A0AAW2Z3B5"/>
<dbReference type="GO" id="GO:0003676">
    <property type="term" value="F:nucleic acid binding"/>
    <property type="evidence" value="ECO:0007669"/>
    <property type="project" value="InterPro"/>
</dbReference>
<dbReference type="InterPro" id="IPR002052">
    <property type="entry name" value="DNA_methylase_N6_adenine_CS"/>
</dbReference>
<dbReference type="InterPro" id="IPR041370">
    <property type="entry name" value="Mlase_EEF1AKMT1/ZCCHC4"/>
</dbReference>
<sequence length="198" mass="23165">MTNKFLLRNKENSLLNQYWYSTKTIDTIILEVEDHISKRSSKNLPWRIAFVSTPSIYFSIAEAQRSQCNVFDIDEKWKKDSGFVSYNFNEPTNISDDMKNKFTMVIIDPPFITKEVWQKYTETAHFLLCNPDNEADDSSKSNCIIASTIAENQQMMEELLNVHPVKFKPSIPNLVYQYNLYCNYQSEVLSQINPEVDF</sequence>
<dbReference type="GO" id="GO:0016279">
    <property type="term" value="F:protein-lysine N-methyltransferase activity"/>
    <property type="evidence" value="ECO:0007669"/>
    <property type="project" value="InterPro"/>
</dbReference>
<dbReference type="InterPro" id="IPR019369">
    <property type="entry name" value="Efm5/EEF1AKMT1"/>
</dbReference>
<gene>
    <name evidence="5" type="ORF">AKO1_013924</name>
</gene>